<name>A0A835LMQ0_9MAGN</name>
<keyword evidence="4 9" id="KW-0926">Vacuole</keyword>
<keyword evidence="7 9" id="KW-0472">Membrane</keyword>
<evidence type="ECO:0000256" key="2">
    <source>
        <dbReference type="ARBA" id="ARBA00007049"/>
    </source>
</evidence>
<dbReference type="GO" id="GO:0005381">
    <property type="term" value="F:iron ion transmembrane transporter activity"/>
    <property type="evidence" value="ECO:0007669"/>
    <property type="project" value="UniProtKB-UniRule"/>
</dbReference>
<evidence type="ECO:0000256" key="9">
    <source>
        <dbReference type="RuleBase" id="RU369115"/>
    </source>
</evidence>
<evidence type="ECO:0000313" key="11">
    <source>
        <dbReference type="Proteomes" id="UP000631114"/>
    </source>
</evidence>
<comment type="caution">
    <text evidence="10">The sequence shown here is derived from an EMBL/GenBank/DDBJ whole genome shotgun (WGS) entry which is preliminary data.</text>
</comment>
<keyword evidence="3" id="KW-0408">Iron</keyword>
<evidence type="ECO:0000313" key="10">
    <source>
        <dbReference type="EMBL" id="KAF9601313.1"/>
    </source>
</evidence>
<gene>
    <name evidence="10" type="ORF">IFM89_018741</name>
</gene>
<keyword evidence="6 9" id="KW-1133">Transmembrane helix</keyword>
<keyword evidence="5 9" id="KW-0812">Transmembrane</keyword>
<reference evidence="10 11" key="1">
    <citation type="submission" date="2020-10" db="EMBL/GenBank/DDBJ databases">
        <title>The Coptis chinensis genome and diversification of protoberbering-type alkaloids.</title>
        <authorList>
            <person name="Wang B."/>
            <person name="Shu S."/>
            <person name="Song C."/>
            <person name="Liu Y."/>
        </authorList>
    </citation>
    <scope>NUCLEOTIDE SEQUENCE [LARGE SCALE GENOMIC DNA]</scope>
    <source>
        <strain evidence="10">HL-2020</strain>
        <tissue evidence="10">Leaf</tissue>
    </source>
</reference>
<proteinExistence type="inferred from homology"/>
<evidence type="ECO:0000256" key="1">
    <source>
        <dbReference type="ARBA" id="ARBA00004128"/>
    </source>
</evidence>
<comment type="catalytic activity">
    <reaction evidence="8">
        <text>Fe(2+)(in) = Fe(2+)(out)</text>
        <dbReference type="Rhea" id="RHEA:28486"/>
        <dbReference type="ChEBI" id="CHEBI:29033"/>
    </reaction>
    <physiologicalReaction direction="left-to-right" evidence="8">
        <dbReference type="Rhea" id="RHEA:28487"/>
    </physiologicalReaction>
</comment>
<dbReference type="Proteomes" id="UP000631114">
    <property type="component" value="Unassembled WGS sequence"/>
</dbReference>
<protein>
    <recommendedName>
        <fullName evidence="9">Vacuolar iron transporter</fullName>
    </recommendedName>
</protein>
<evidence type="ECO:0000256" key="5">
    <source>
        <dbReference type="ARBA" id="ARBA00022692"/>
    </source>
</evidence>
<dbReference type="Pfam" id="PF01988">
    <property type="entry name" value="VIT1"/>
    <property type="match status" value="1"/>
</dbReference>
<keyword evidence="11" id="KW-1185">Reference proteome</keyword>
<organism evidence="10 11">
    <name type="scientific">Coptis chinensis</name>
    <dbReference type="NCBI Taxonomy" id="261450"/>
    <lineage>
        <taxon>Eukaryota</taxon>
        <taxon>Viridiplantae</taxon>
        <taxon>Streptophyta</taxon>
        <taxon>Embryophyta</taxon>
        <taxon>Tracheophyta</taxon>
        <taxon>Spermatophyta</taxon>
        <taxon>Magnoliopsida</taxon>
        <taxon>Ranunculales</taxon>
        <taxon>Ranunculaceae</taxon>
        <taxon>Coptidoideae</taxon>
        <taxon>Coptis</taxon>
    </lineage>
</organism>
<evidence type="ECO:0000256" key="8">
    <source>
        <dbReference type="ARBA" id="ARBA00044464"/>
    </source>
</evidence>
<evidence type="ECO:0000256" key="7">
    <source>
        <dbReference type="ARBA" id="ARBA00023136"/>
    </source>
</evidence>
<dbReference type="AlphaFoldDB" id="A0A835LMQ0"/>
<evidence type="ECO:0000256" key="3">
    <source>
        <dbReference type="ARBA" id="ARBA00022496"/>
    </source>
</evidence>
<dbReference type="PANTHER" id="PTHR31851">
    <property type="entry name" value="FE(2+)/MN(2+) TRANSPORTER PCL1"/>
    <property type="match status" value="1"/>
</dbReference>
<evidence type="ECO:0000256" key="6">
    <source>
        <dbReference type="ARBA" id="ARBA00022989"/>
    </source>
</evidence>
<dbReference type="GO" id="GO:0005384">
    <property type="term" value="F:manganese ion transmembrane transporter activity"/>
    <property type="evidence" value="ECO:0007669"/>
    <property type="project" value="InterPro"/>
</dbReference>
<keyword evidence="9" id="KW-0406">Ion transport</keyword>
<accession>A0A835LMQ0</accession>
<dbReference type="InterPro" id="IPR008217">
    <property type="entry name" value="Ccc1_fam"/>
</dbReference>
<dbReference type="GO" id="GO:0005774">
    <property type="term" value="C:vacuolar membrane"/>
    <property type="evidence" value="ECO:0007669"/>
    <property type="project" value="UniProtKB-SubCell"/>
</dbReference>
<evidence type="ECO:0000256" key="4">
    <source>
        <dbReference type="ARBA" id="ARBA00022554"/>
    </source>
</evidence>
<comment type="subcellular location">
    <subcellularLocation>
        <location evidence="1 9">Vacuole membrane</location>
        <topology evidence="1 9">Multi-pass membrane protein</topology>
    </subcellularLocation>
</comment>
<comment type="function">
    <text evidence="9">Vacuolar Fe(2+) uptake transporter.</text>
</comment>
<comment type="caution">
    <text evidence="9">Lacks conserved residue(s) required for the propagation of feature annotation.</text>
</comment>
<keyword evidence="3" id="KW-0410">Iron transport</keyword>
<dbReference type="GO" id="GO:0140315">
    <property type="term" value="F:iron ion sequestering activity"/>
    <property type="evidence" value="ECO:0007669"/>
    <property type="project" value="UniProtKB-UniRule"/>
</dbReference>
<dbReference type="GO" id="GO:0030026">
    <property type="term" value="P:intracellular manganese ion homeostasis"/>
    <property type="evidence" value="ECO:0007669"/>
    <property type="project" value="InterPro"/>
</dbReference>
<dbReference type="EMBL" id="JADFTS010000006">
    <property type="protein sequence ID" value="KAF9601313.1"/>
    <property type="molecule type" value="Genomic_DNA"/>
</dbReference>
<keyword evidence="9" id="KW-0813">Transport</keyword>
<comment type="similarity">
    <text evidence="2 9">Belongs to the CCC1 family.</text>
</comment>
<feature type="transmembrane region" description="Helical" evidence="9">
    <location>
        <begin position="155"/>
        <end position="178"/>
    </location>
</feature>
<dbReference type="OrthoDB" id="73465at2759"/>
<sequence length="179" mass="19504">MDDHNSTVLLIDSQDEKAQTKYNTSDKKPKETYIRGEAIKSIVYADLDAIVTCFSLISSISVGHLSSIDVLVLGFANLVADGISMGFGDYMSSGTEKDMAAKERVLTHWEVSNHGESQELELVRRYQAPGMELDDATIVLLRSGCCCWLMCAACWVLLLLVDVSWVLLLLLVLGAAAAG</sequence>